<dbReference type="Proteomes" id="UP001370758">
    <property type="component" value="Unassembled WGS sequence"/>
</dbReference>
<dbReference type="GO" id="GO:0003723">
    <property type="term" value="F:RNA binding"/>
    <property type="evidence" value="ECO:0007669"/>
    <property type="project" value="UniProtKB-UniRule"/>
</dbReference>
<keyword evidence="5" id="KW-1185">Reference proteome</keyword>
<evidence type="ECO:0000313" key="5">
    <source>
        <dbReference type="Proteomes" id="UP001370758"/>
    </source>
</evidence>
<feature type="domain" description="RRM" evidence="3">
    <location>
        <begin position="8"/>
        <end position="80"/>
    </location>
</feature>
<dbReference type="Pfam" id="PF00076">
    <property type="entry name" value="RRM_1"/>
    <property type="match status" value="1"/>
</dbReference>
<evidence type="ECO:0000256" key="1">
    <source>
        <dbReference type="ARBA" id="ARBA00022884"/>
    </source>
</evidence>
<proteinExistence type="predicted"/>
<evidence type="ECO:0000313" key="4">
    <source>
        <dbReference type="EMBL" id="KAK6495943.1"/>
    </source>
</evidence>
<comment type="caution">
    <text evidence="4">The sequence shown here is derived from an EMBL/GenBank/DDBJ whole genome shotgun (WGS) entry which is preliminary data.</text>
</comment>
<dbReference type="InterPro" id="IPR050886">
    <property type="entry name" value="RNA-binding_reg"/>
</dbReference>
<dbReference type="InterPro" id="IPR012677">
    <property type="entry name" value="Nucleotide-bd_a/b_plait_sf"/>
</dbReference>
<sequence>MSLSCDRGLSWRTDDDTLRMGFKGFGEIEEAIVIKDRDTGRSRGFGFVRFANKADAISAMTAKNNTEFDGRYIRVEASNKVNAAGRGRGWGHSTIPHGSNIAAPLHWTGLLL</sequence>
<name>A0AAV9VSZ6_9PEZI</name>
<dbReference type="PANTHER" id="PTHR48024">
    <property type="entry name" value="GEO13361P1-RELATED"/>
    <property type="match status" value="1"/>
</dbReference>
<reference evidence="4 5" key="1">
    <citation type="submission" date="2023-08" db="EMBL/GenBank/DDBJ databases">
        <authorList>
            <person name="Palmer J.M."/>
        </authorList>
    </citation>
    <scope>NUCLEOTIDE SEQUENCE [LARGE SCALE GENOMIC DNA]</scope>
    <source>
        <strain evidence="4 5">TWF481</strain>
    </source>
</reference>
<dbReference type="Gene3D" id="3.30.70.330">
    <property type="match status" value="1"/>
</dbReference>
<dbReference type="GO" id="GO:0005634">
    <property type="term" value="C:nucleus"/>
    <property type="evidence" value="ECO:0007669"/>
    <property type="project" value="TreeGrafter"/>
</dbReference>
<gene>
    <name evidence="4" type="ORF">TWF481_002988</name>
</gene>
<evidence type="ECO:0000259" key="3">
    <source>
        <dbReference type="PROSITE" id="PS50102"/>
    </source>
</evidence>
<evidence type="ECO:0000256" key="2">
    <source>
        <dbReference type="PROSITE-ProRule" id="PRU00176"/>
    </source>
</evidence>
<dbReference type="SUPFAM" id="SSF54928">
    <property type="entry name" value="RNA-binding domain, RBD"/>
    <property type="match status" value="1"/>
</dbReference>
<protein>
    <recommendedName>
        <fullName evidence="3">RRM domain-containing protein</fullName>
    </recommendedName>
</protein>
<accession>A0AAV9VSZ6</accession>
<dbReference type="EMBL" id="JAVHJL010000012">
    <property type="protein sequence ID" value="KAK6495943.1"/>
    <property type="molecule type" value="Genomic_DNA"/>
</dbReference>
<dbReference type="InterPro" id="IPR000504">
    <property type="entry name" value="RRM_dom"/>
</dbReference>
<dbReference type="InterPro" id="IPR035979">
    <property type="entry name" value="RBD_domain_sf"/>
</dbReference>
<organism evidence="4 5">
    <name type="scientific">Arthrobotrys musiformis</name>
    <dbReference type="NCBI Taxonomy" id="47236"/>
    <lineage>
        <taxon>Eukaryota</taxon>
        <taxon>Fungi</taxon>
        <taxon>Dikarya</taxon>
        <taxon>Ascomycota</taxon>
        <taxon>Pezizomycotina</taxon>
        <taxon>Orbiliomycetes</taxon>
        <taxon>Orbiliales</taxon>
        <taxon>Orbiliaceae</taxon>
        <taxon>Arthrobotrys</taxon>
    </lineage>
</organism>
<dbReference type="PANTHER" id="PTHR48024:SF60">
    <property type="entry name" value="RNA-BINDING PROTEIN, PUTATIVE (AFU_ORTHOLOGUE AFUA_3G08580)-RELATED"/>
    <property type="match status" value="1"/>
</dbReference>
<dbReference type="PROSITE" id="PS50102">
    <property type="entry name" value="RRM"/>
    <property type="match status" value="1"/>
</dbReference>
<dbReference type="SMART" id="SM00360">
    <property type="entry name" value="RRM"/>
    <property type="match status" value="1"/>
</dbReference>
<keyword evidence="1 2" id="KW-0694">RNA-binding</keyword>
<dbReference type="AlphaFoldDB" id="A0AAV9VSZ6"/>